<feature type="compositionally biased region" description="Polar residues" evidence="1">
    <location>
        <begin position="111"/>
        <end position="122"/>
    </location>
</feature>
<comment type="caution">
    <text evidence="2">The sequence shown here is derived from an EMBL/GenBank/DDBJ whole genome shotgun (WGS) entry which is preliminary data.</text>
</comment>
<sequence length="274" mass="31465">MADHTRAELLRLYMTEISKLKKMLKESEDMLVQRDISRQNNDERVQELVLENANLQERLDATQKQLTEAESDTRFMLRHNKRLESELRKMKKHMQKTKRAKKVREEETRSEGNVSTNDGSEQSGEDLAVALPSIRTPVEPRRSGDADIILAEPASPRSPFSGRYAPRGFQFVSYRTKQRHVKHDSAGRIASAVVISREKYGGITVSRAFTARFSAQMRRFQSMPLKNDHMQTMFRSHHLQEPIGSLISQWDLPADIGRGHIQGYLETAIYNGRG</sequence>
<dbReference type="Proteomes" id="UP001633002">
    <property type="component" value="Unassembled WGS sequence"/>
</dbReference>
<feature type="region of interest" description="Disordered" evidence="1">
    <location>
        <begin position="90"/>
        <end position="125"/>
    </location>
</feature>
<evidence type="ECO:0000256" key="1">
    <source>
        <dbReference type="SAM" id="MobiDB-lite"/>
    </source>
</evidence>
<dbReference type="EMBL" id="JBJQOH010000005">
    <property type="protein sequence ID" value="KAL3686456.1"/>
    <property type="molecule type" value="Genomic_DNA"/>
</dbReference>
<feature type="compositionally biased region" description="Basic residues" evidence="1">
    <location>
        <begin position="90"/>
        <end position="102"/>
    </location>
</feature>
<evidence type="ECO:0000313" key="3">
    <source>
        <dbReference type="Proteomes" id="UP001633002"/>
    </source>
</evidence>
<accession>A0ABD3H8M2</accession>
<organism evidence="2 3">
    <name type="scientific">Riccia sorocarpa</name>
    <dbReference type="NCBI Taxonomy" id="122646"/>
    <lineage>
        <taxon>Eukaryota</taxon>
        <taxon>Viridiplantae</taxon>
        <taxon>Streptophyta</taxon>
        <taxon>Embryophyta</taxon>
        <taxon>Marchantiophyta</taxon>
        <taxon>Marchantiopsida</taxon>
        <taxon>Marchantiidae</taxon>
        <taxon>Marchantiales</taxon>
        <taxon>Ricciaceae</taxon>
        <taxon>Riccia</taxon>
    </lineage>
</organism>
<reference evidence="2 3" key="1">
    <citation type="submission" date="2024-09" db="EMBL/GenBank/DDBJ databases">
        <title>Chromosome-scale assembly of Riccia sorocarpa.</title>
        <authorList>
            <person name="Paukszto L."/>
        </authorList>
    </citation>
    <scope>NUCLEOTIDE SEQUENCE [LARGE SCALE GENOMIC DNA]</scope>
    <source>
        <strain evidence="2">LP-2024</strain>
        <tissue evidence="2">Aerial parts of the thallus</tissue>
    </source>
</reference>
<gene>
    <name evidence="2" type="ORF">R1sor_009030</name>
</gene>
<proteinExistence type="predicted"/>
<keyword evidence="3" id="KW-1185">Reference proteome</keyword>
<protein>
    <submittedName>
        <fullName evidence="2">Uncharacterized protein</fullName>
    </submittedName>
</protein>
<dbReference type="AlphaFoldDB" id="A0ABD3H8M2"/>
<name>A0ABD3H8M2_9MARC</name>
<evidence type="ECO:0000313" key="2">
    <source>
        <dbReference type="EMBL" id="KAL3686456.1"/>
    </source>
</evidence>